<keyword evidence="1" id="KW-0732">Signal</keyword>
<comment type="caution">
    <text evidence="3">The sequence shown here is derived from an EMBL/GenBank/DDBJ whole genome shotgun (WGS) entry which is preliminary data.</text>
</comment>
<evidence type="ECO:0000313" key="4">
    <source>
        <dbReference type="Proteomes" id="UP000603200"/>
    </source>
</evidence>
<dbReference type="InterPro" id="IPR011047">
    <property type="entry name" value="Quinoprotein_ADH-like_sf"/>
</dbReference>
<gene>
    <name evidence="3" type="ORF">Ahu01nite_044160</name>
</gene>
<organism evidence="3 4">
    <name type="scientific">Winogradskya humida</name>
    <dbReference type="NCBI Taxonomy" id="113566"/>
    <lineage>
        <taxon>Bacteria</taxon>
        <taxon>Bacillati</taxon>
        <taxon>Actinomycetota</taxon>
        <taxon>Actinomycetes</taxon>
        <taxon>Micromonosporales</taxon>
        <taxon>Micromonosporaceae</taxon>
        <taxon>Winogradskya</taxon>
    </lineage>
</organism>
<evidence type="ECO:0000256" key="1">
    <source>
        <dbReference type="SAM" id="SignalP"/>
    </source>
</evidence>
<dbReference type="InterPro" id="IPR001791">
    <property type="entry name" value="Laminin_G"/>
</dbReference>
<dbReference type="EMBL" id="BOMN01000056">
    <property type="protein sequence ID" value="GIE21314.1"/>
    <property type="molecule type" value="Genomic_DNA"/>
</dbReference>
<sequence>MAVVSAAMIGAAGVAIAGVVNSAPAAAPSFDGAVYTVAYRGSTVYVGGAFTKAIVAGKSVARSRLAAFDASTGALLDWNPGADAAVKALAVDGTSVYAAGDFAAVGGVTRDSLVKLDATTGAVGAFKHSLTGEPRTLAVGNGLLYLGGRITGVDSAVRTNLAAFTLSSGALAKWAPTTDAPVNALAVAGTRVYLGGSFHKTNGASTTLRLTAVNATDGKLDKTFAPKPVSQVFALAVDAQGVYAALGGQGGRAIAYTPAGATRWTRVFDGDAQAITVLDGVTYVGGHFDKACTTTSNGAQGTCTDGSVSRIKLAAVDSVGSLLPWAPQANGVAGVWSLAANPALGQVSTGGAFTTIGGQTQKRFALFKAAAVTPSSPPVPAGPVPVVSYNFDSTVQDGVFDDGSGNGHVLRTSTSKGGVLRTAPHGTGQAIIFPDPCDGVGCPRLVLQTPGTAKLNPANKPVRFGASVQLSSDHTSDGQNVLQKGYSSTGGQYKLQIDKKPGRPSCALTDAQSSRIYLAQSSISVADGEWHSLECRRTETALSIVVDDVVQKSIEVPATLSVTNAAPLVLGGKGLAENADQFQGALDDVWVTIG</sequence>
<dbReference type="Gene3D" id="2.60.120.200">
    <property type="match status" value="1"/>
</dbReference>
<evidence type="ECO:0000259" key="2">
    <source>
        <dbReference type="PROSITE" id="PS50025"/>
    </source>
</evidence>
<evidence type="ECO:0000313" key="3">
    <source>
        <dbReference type="EMBL" id="GIE21314.1"/>
    </source>
</evidence>
<feature type="domain" description="Laminin G" evidence="2">
    <location>
        <begin position="442"/>
        <end position="594"/>
    </location>
</feature>
<protein>
    <recommendedName>
        <fullName evidence="2">Laminin G domain-containing protein</fullName>
    </recommendedName>
</protein>
<reference evidence="3 4" key="1">
    <citation type="submission" date="2021-01" db="EMBL/GenBank/DDBJ databases">
        <title>Whole genome shotgun sequence of Actinoplanes humidus NBRC 14915.</title>
        <authorList>
            <person name="Komaki H."/>
            <person name="Tamura T."/>
        </authorList>
    </citation>
    <scope>NUCLEOTIDE SEQUENCE [LARGE SCALE GENOMIC DNA]</scope>
    <source>
        <strain evidence="3 4">NBRC 14915</strain>
    </source>
</reference>
<dbReference type="PROSITE" id="PS50025">
    <property type="entry name" value="LAM_G_DOMAIN"/>
    <property type="match status" value="1"/>
</dbReference>
<accession>A0ABQ3ZRX7</accession>
<keyword evidence="4" id="KW-1185">Reference proteome</keyword>
<dbReference type="SUPFAM" id="SSF49899">
    <property type="entry name" value="Concanavalin A-like lectins/glucanases"/>
    <property type="match status" value="1"/>
</dbReference>
<feature type="chain" id="PRO_5047011399" description="Laminin G domain-containing protein" evidence="1">
    <location>
        <begin position="18"/>
        <end position="594"/>
    </location>
</feature>
<dbReference type="Proteomes" id="UP000603200">
    <property type="component" value="Unassembled WGS sequence"/>
</dbReference>
<feature type="signal peptide" evidence="1">
    <location>
        <begin position="1"/>
        <end position="17"/>
    </location>
</feature>
<dbReference type="Gene3D" id="2.80.10.50">
    <property type="match status" value="1"/>
</dbReference>
<dbReference type="SUPFAM" id="SSF50998">
    <property type="entry name" value="Quinoprotein alcohol dehydrogenase-like"/>
    <property type="match status" value="1"/>
</dbReference>
<dbReference type="Pfam" id="PF13385">
    <property type="entry name" value="Laminin_G_3"/>
    <property type="match status" value="1"/>
</dbReference>
<dbReference type="InterPro" id="IPR013320">
    <property type="entry name" value="ConA-like_dom_sf"/>
</dbReference>
<proteinExistence type="predicted"/>
<name>A0ABQ3ZRX7_9ACTN</name>